<comment type="similarity">
    <text evidence="2">Belongs to the ZIP transporter (TC 2.A.5) family.</text>
</comment>
<feature type="transmembrane region" description="Helical" evidence="8">
    <location>
        <begin position="217"/>
        <end position="237"/>
    </location>
</feature>
<evidence type="ECO:0008006" key="11">
    <source>
        <dbReference type="Google" id="ProtNLM"/>
    </source>
</evidence>
<dbReference type="STRING" id="337097.BHF71_01330"/>
<accession>A0A1D2YW46</accession>
<feature type="transmembrane region" description="Helical" evidence="8">
    <location>
        <begin position="127"/>
        <end position="152"/>
    </location>
</feature>
<comment type="subcellular location">
    <subcellularLocation>
        <location evidence="1">Cell membrane</location>
        <topology evidence="1">Multi-pass membrane protein</topology>
    </subcellularLocation>
</comment>
<evidence type="ECO:0000256" key="5">
    <source>
        <dbReference type="ARBA" id="ARBA00022833"/>
    </source>
</evidence>
<dbReference type="PANTHER" id="PTHR11040">
    <property type="entry name" value="ZINC/IRON TRANSPORTER"/>
    <property type="match status" value="1"/>
</dbReference>
<evidence type="ECO:0000256" key="1">
    <source>
        <dbReference type="ARBA" id="ARBA00004651"/>
    </source>
</evidence>
<evidence type="ECO:0000256" key="2">
    <source>
        <dbReference type="ARBA" id="ARBA00006939"/>
    </source>
</evidence>
<reference evidence="9 10" key="1">
    <citation type="submission" date="2016-09" db="EMBL/GenBank/DDBJ databases">
        <title>Draft genome sequence for the type strain of Vulcanibacillus modesticaldus BR, a strictly anaerobic, moderately thermophilic, and nitrate-reducing bacterium from deep sea-hydrothermal vents of the Mid-Atlantic Ridge.</title>
        <authorList>
            <person name="Abin C.A."/>
            <person name="Hollibaugh J.T."/>
        </authorList>
    </citation>
    <scope>NUCLEOTIDE SEQUENCE [LARGE SCALE GENOMIC DNA]</scope>
    <source>
        <strain evidence="9 10">BR</strain>
    </source>
</reference>
<feature type="transmembrane region" description="Helical" evidence="8">
    <location>
        <begin position="159"/>
        <end position="181"/>
    </location>
</feature>
<keyword evidence="6 8" id="KW-1133">Transmembrane helix</keyword>
<dbReference type="EMBL" id="MIJF01000013">
    <property type="protein sequence ID" value="OEF99845.1"/>
    <property type="molecule type" value="Genomic_DNA"/>
</dbReference>
<gene>
    <name evidence="9" type="ORF">BHF71_01330</name>
</gene>
<sequence>MGQLLWISLLSGLATGIGGLIVIWFGHPNSRVLGFYLGLSAGMMGMVVLIDLLPASLEYGSIKGTLVGLITGIFIMLIFDWLLSKVLFSSSSYHYRNMGYFMTLAIALHNLPEGLAIGAGFETKEEIGIRVALIIALHNIPEGLGVASSLYLGNLSNLLVVLLPLITGFFIPIGTIISNLIGEMIPNWISIGLSVASGAMGYLVIKEVGPESLRLNRLSGQFGVVVGILLMFIVYLMHN</sequence>
<feature type="transmembrane region" description="Helical" evidence="8">
    <location>
        <begin position="33"/>
        <end position="53"/>
    </location>
</feature>
<dbReference type="RefSeq" id="WP_069656332.1">
    <property type="nucleotide sequence ID" value="NZ_MIJF01000013.1"/>
</dbReference>
<evidence type="ECO:0000256" key="4">
    <source>
        <dbReference type="ARBA" id="ARBA00022692"/>
    </source>
</evidence>
<keyword evidence="3" id="KW-1003">Cell membrane</keyword>
<comment type="caution">
    <text evidence="9">The sequence shown here is derived from an EMBL/GenBank/DDBJ whole genome shotgun (WGS) entry which is preliminary data.</text>
</comment>
<dbReference type="GO" id="GO:0005385">
    <property type="term" value="F:zinc ion transmembrane transporter activity"/>
    <property type="evidence" value="ECO:0007669"/>
    <property type="project" value="TreeGrafter"/>
</dbReference>
<proteinExistence type="inferred from homology"/>
<name>A0A1D2YW46_9BACI</name>
<dbReference type="PANTHER" id="PTHR11040:SF211">
    <property type="entry name" value="ZINC TRANSPORTER ZIP11"/>
    <property type="match status" value="1"/>
</dbReference>
<evidence type="ECO:0000313" key="9">
    <source>
        <dbReference type="EMBL" id="OEF99845.1"/>
    </source>
</evidence>
<feature type="transmembrane region" description="Helical" evidence="8">
    <location>
        <begin position="100"/>
        <end position="121"/>
    </location>
</feature>
<keyword evidence="7 8" id="KW-0472">Membrane</keyword>
<keyword evidence="5" id="KW-0862">Zinc</keyword>
<evidence type="ECO:0000256" key="8">
    <source>
        <dbReference type="SAM" id="Phobius"/>
    </source>
</evidence>
<feature type="transmembrane region" description="Helical" evidence="8">
    <location>
        <begin position="65"/>
        <end position="88"/>
    </location>
</feature>
<dbReference type="GO" id="GO:0005886">
    <property type="term" value="C:plasma membrane"/>
    <property type="evidence" value="ECO:0007669"/>
    <property type="project" value="UniProtKB-SubCell"/>
</dbReference>
<dbReference type="Pfam" id="PF02535">
    <property type="entry name" value="Zip"/>
    <property type="match status" value="1"/>
</dbReference>
<dbReference type="AlphaFoldDB" id="A0A1D2YW46"/>
<feature type="transmembrane region" description="Helical" evidence="8">
    <location>
        <begin position="187"/>
        <end position="205"/>
    </location>
</feature>
<evidence type="ECO:0000313" key="10">
    <source>
        <dbReference type="Proteomes" id="UP000243739"/>
    </source>
</evidence>
<organism evidence="9 10">
    <name type="scientific">Vulcanibacillus modesticaldus</name>
    <dbReference type="NCBI Taxonomy" id="337097"/>
    <lineage>
        <taxon>Bacteria</taxon>
        <taxon>Bacillati</taxon>
        <taxon>Bacillota</taxon>
        <taxon>Bacilli</taxon>
        <taxon>Bacillales</taxon>
        <taxon>Bacillaceae</taxon>
        <taxon>Vulcanibacillus</taxon>
    </lineage>
</organism>
<keyword evidence="10" id="KW-1185">Reference proteome</keyword>
<dbReference type="OrthoDB" id="9787346at2"/>
<protein>
    <recommendedName>
        <fullName evidence="11">Dihydroorotate dehydrogenase</fullName>
    </recommendedName>
</protein>
<evidence type="ECO:0000256" key="6">
    <source>
        <dbReference type="ARBA" id="ARBA00022989"/>
    </source>
</evidence>
<evidence type="ECO:0000256" key="7">
    <source>
        <dbReference type="ARBA" id="ARBA00023136"/>
    </source>
</evidence>
<feature type="transmembrane region" description="Helical" evidence="8">
    <location>
        <begin position="6"/>
        <end position="26"/>
    </location>
</feature>
<keyword evidence="4 8" id="KW-0812">Transmembrane</keyword>
<dbReference type="InterPro" id="IPR003689">
    <property type="entry name" value="ZIP"/>
</dbReference>
<evidence type="ECO:0000256" key="3">
    <source>
        <dbReference type="ARBA" id="ARBA00022475"/>
    </source>
</evidence>
<dbReference type="Proteomes" id="UP000243739">
    <property type="component" value="Unassembled WGS sequence"/>
</dbReference>